<dbReference type="Pfam" id="PF06808">
    <property type="entry name" value="DctM"/>
    <property type="match status" value="1"/>
</dbReference>
<feature type="transmembrane region" description="Helical" evidence="2">
    <location>
        <begin position="440"/>
        <end position="467"/>
    </location>
</feature>
<reference evidence="4 5" key="1">
    <citation type="journal article" date="2012" name="J. Bacteriol.">
        <title>Genome Sequence of Blastococcus saxobsidens DD2, a Stone-Inhabiting Bacterium.</title>
        <authorList>
            <person name="Chouaia B."/>
            <person name="Crotti E."/>
            <person name="Brusetti L."/>
            <person name="Daffonchio D."/>
            <person name="Essoussi I."/>
            <person name="Nouioui I."/>
            <person name="Sbissi I."/>
            <person name="Ghodhbane-Gtari F."/>
            <person name="Gtari M."/>
            <person name="Vacherie B."/>
            <person name="Barbe V."/>
            <person name="Medigue C."/>
            <person name="Gury J."/>
            <person name="Pujic P."/>
            <person name="Normand P."/>
        </authorList>
    </citation>
    <scope>NUCLEOTIDE SEQUENCE [LARGE SCALE GENOMIC DNA]</scope>
    <source>
        <strain evidence="4 5">DD2</strain>
    </source>
</reference>
<gene>
    <name evidence="4" type="ordered locus">BLASA_3439</name>
</gene>
<evidence type="ECO:0000313" key="5">
    <source>
        <dbReference type="Proteomes" id="UP000007517"/>
    </source>
</evidence>
<dbReference type="OrthoDB" id="9759894at2"/>
<dbReference type="EMBL" id="FO117623">
    <property type="protein sequence ID" value="CCG04305.1"/>
    <property type="molecule type" value="Genomic_DNA"/>
</dbReference>
<dbReference type="Proteomes" id="UP000007517">
    <property type="component" value="Chromosome"/>
</dbReference>
<dbReference type="InterPro" id="IPR010656">
    <property type="entry name" value="DctM"/>
</dbReference>
<proteinExistence type="predicted"/>
<protein>
    <submittedName>
        <fullName evidence="4">TRAP transporter, 4TM/12TM fusion protein</fullName>
    </submittedName>
</protein>
<feature type="transmembrane region" description="Helical" evidence="2">
    <location>
        <begin position="473"/>
        <end position="495"/>
    </location>
</feature>
<feature type="transmembrane region" description="Helical" evidence="2">
    <location>
        <begin position="392"/>
        <end position="410"/>
    </location>
</feature>
<feature type="transmembrane region" description="Helical" evidence="2">
    <location>
        <begin position="416"/>
        <end position="433"/>
    </location>
</feature>
<feature type="region of interest" description="Disordered" evidence="1">
    <location>
        <begin position="1"/>
        <end position="56"/>
    </location>
</feature>
<organism evidence="4 5">
    <name type="scientific">Blastococcus saxobsidens (strain DD2)</name>
    <dbReference type="NCBI Taxonomy" id="1146883"/>
    <lineage>
        <taxon>Bacteria</taxon>
        <taxon>Bacillati</taxon>
        <taxon>Actinomycetota</taxon>
        <taxon>Actinomycetes</taxon>
        <taxon>Geodermatophilales</taxon>
        <taxon>Geodermatophilaceae</taxon>
        <taxon>Blastococcus</taxon>
    </lineage>
</organism>
<evidence type="ECO:0000256" key="2">
    <source>
        <dbReference type="SAM" id="Phobius"/>
    </source>
</evidence>
<feature type="transmembrane region" description="Helical" evidence="2">
    <location>
        <begin position="91"/>
        <end position="109"/>
    </location>
</feature>
<feature type="transmembrane region" description="Helical" evidence="2">
    <location>
        <begin position="174"/>
        <end position="191"/>
    </location>
</feature>
<dbReference type="HOGENOM" id="CLU_007041_3_1_11"/>
<dbReference type="RefSeq" id="WP_014377184.1">
    <property type="nucleotide sequence ID" value="NC_016943.1"/>
</dbReference>
<feature type="transmembrane region" description="Helical" evidence="2">
    <location>
        <begin position="573"/>
        <end position="594"/>
    </location>
</feature>
<name>H6RT02_BLASD</name>
<dbReference type="PANTHER" id="PTHR43849">
    <property type="entry name" value="BLL3936 PROTEIN"/>
    <property type="match status" value="1"/>
</dbReference>
<keyword evidence="2" id="KW-0472">Membrane</keyword>
<reference evidence="5" key="2">
    <citation type="submission" date="2012-02" db="EMBL/GenBank/DDBJ databases">
        <title>Complete genome sequence of Blastococcus saxobsidens strain DD2.</title>
        <authorList>
            <person name="Genoscope."/>
        </authorList>
    </citation>
    <scope>NUCLEOTIDE SEQUENCE [LARGE SCALE GENOMIC DNA]</scope>
    <source>
        <strain evidence="5">DD2</strain>
    </source>
</reference>
<evidence type="ECO:0000313" key="4">
    <source>
        <dbReference type="EMBL" id="CCG04305.1"/>
    </source>
</evidence>
<feature type="transmembrane region" description="Helical" evidence="2">
    <location>
        <begin position="65"/>
        <end position="85"/>
    </location>
</feature>
<dbReference type="STRING" id="1146883.BLASA_3439"/>
<dbReference type="PANTHER" id="PTHR43849:SF2">
    <property type="entry name" value="BLL3936 PROTEIN"/>
    <property type="match status" value="1"/>
</dbReference>
<dbReference type="AlphaFoldDB" id="H6RT02"/>
<feature type="transmembrane region" description="Helical" evidence="2">
    <location>
        <begin position="145"/>
        <end position="167"/>
    </location>
</feature>
<feature type="transmembrane region" description="Helical" evidence="2">
    <location>
        <begin position="632"/>
        <end position="665"/>
    </location>
</feature>
<keyword evidence="5" id="KW-1185">Reference proteome</keyword>
<feature type="transmembrane region" description="Helical" evidence="2">
    <location>
        <begin position="600"/>
        <end position="625"/>
    </location>
</feature>
<feature type="transmembrane region" description="Helical" evidence="2">
    <location>
        <begin position="211"/>
        <end position="241"/>
    </location>
</feature>
<dbReference type="NCBIfam" id="TIGR02123">
    <property type="entry name" value="TRAP_fused"/>
    <property type="match status" value="1"/>
</dbReference>
<sequence>MTSSYSETLMVNEKKAGRPQSREAAIDPDLAHDAEVTEPATYEGAVDPVDPPDEEKEGKPFRYTIAFLCVAWTAFQLYTAATGVLPALQYRSVHLAFGAVIAFLIFPAFPKRTRDRHRFTVEKVIMALVALAAIGYVIVNHFALWTTTSSVTTTQMVVGLVLIVVVLELARRSIGLAIPIIGVVFLIYSYVGESLPGVLGHGGFDLPQIAFYQGLSLQGIFGIPLGVIATFVFLFVLYAALLQVSGAGQIFIDIATGLFGMVRGGPAKVAVVASASFGTISGSAVANVASTGPFTIPLMQRIGYRARFAAAVEAVASSAGQITPPLMGASAFLIAEILAVPFWSVAVAAAVPAFLYFAAVFITVDIEAAKHHLTGMPREELPSVRKAVKRGWHLLLSPALLGVLLIVYQLSPARSAFYTICLTLVLAMIHPSTRMNPAELVNVAVVGCKSVLEVTIATASVGMVIGVMTQTGLGFTLSGLLIDAAGGYLIVLLVLTMLTSLVLGMGLPTVAAYLVLSVTVAPALIEFGVNELGAHLFIFYFGILSAITPPVALASMVAAGIAKSPLWPTSLTAFRLAIPAFILPFMFVYNPSLLLQQDSILRIVVGVVSALAGVYGVAAGLQLFIFRRMNPVLAVLSVITGCVLIAPGLYTAAIGFGVLGAIFAYQRFGGSRGKEQGARVGDSSTAPAGATATDQPAGRQ</sequence>
<feature type="transmembrane region" description="Helical" evidence="2">
    <location>
        <begin position="121"/>
        <end position="139"/>
    </location>
</feature>
<dbReference type="KEGG" id="bsd:BLASA_3439"/>
<keyword evidence="2" id="KW-0812">Transmembrane</keyword>
<feature type="compositionally biased region" description="Basic and acidic residues" evidence="1">
    <location>
        <begin position="12"/>
        <end position="35"/>
    </location>
</feature>
<accession>H6RT02</accession>
<feature type="region of interest" description="Disordered" evidence="1">
    <location>
        <begin position="673"/>
        <end position="700"/>
    </location>
</feature>
<feature type="transmembrane region" description="Helical" evidence="2">
    <location>
        <begin position="537"/>
        <end position="561"/>
    </location>
</feature>
<dbReference type="eggNOG" id="COG4666">
    <property type="taxonomic scope" value="Bacteria"/>
</dbReference>
<feature type="transmembrane region" description="Helical" evidence="2">
    <location>
        <begin position="502"/>
        <end position="525"/>
    </location>
</feature>
<evidence type="ECO:0000259" key="3">
    <source>
        <dbReference type="Pfam" id="PF06808"/>
    </source>
</evidence>
<feature type="domain" description="TRAP C4-dicarboxylate transport system permease DctM subunit" evidence="3">
    <location>
        <begin position="162"/>
        <end position="596"/>
    </location>
</feature>
<keyword evidence="2" id="KW-1133">Transmembrane helix</keyword>
<evidence type="ECO:0000256" key="1">
    <source>
        <dbReference type="SAM" id="MobiDB-lite"/>
    </source>
</evidence>
<feature type="transmembrane region" description="Helical" evidence="2">
    <location>
        <begin position="340"/>
        <end position="364"/>
    </location>
</feature>
<dbReference type="InterPro" id="IPR011853">
    <property type="entry name" value="TRAP_DctM-Dct_fused"/>
</dbReference>